<feature type="domain" description="DUF6873" evidence="1">
    <location>
        <begin position="18"/>
        <end position="245"/>
    </location>
</feature>
<comment type="caution">
    <text evidence="2">The sequence shown here is derived from an EMBL/GenBank/DDBJ whole genome shotgun (WGS) entry which is preliminary data.</text>
</comment>
<keyword evidence="3" id="KW-1185">Reference proteome</keyword>
<reference evidence="2 3" key="1">
    <citation type="submission" date="2014-12" db="EMBL/GenBank/DDBJ databases">
        <title>Draft genome sequence of Terrisporobacter sp. 08-306576, isolated from the blood culture of a bacteremia patient.</title>
        <authorList>
            <person name="Lund L.C."/>
            <person name="Sydenham T.V."/>
            <person name="Hogh S.V."/>
            <person name="Skov M.N."/>
            <person name="Kemp M."/>
            <person name="Justesen U.S."/>
        </authorList>
    </citation>
    <scope>NUCLEOTIDE SEQUENCE [LARGE SCALE GENOMIC DNA]</scope>
    <source>
        <strain evidence="2 3">08-306576</strain>
    </source>
</reference>
<evidence type="ECO:0000313" key="2">
    <source>
        <dbReference type="EMBL" id="KHS56355.1"/>
    </source>
</evidence>
<dbReference type="STRING" id="1577792.QX51_14240"/>
<evidence type="ECO:0000259" key="1">
    <source>
        <dbReference type="Pfam" id="PF21778"/>
    </source>
</evidence>
<accession>A0A0B3WPC1</accession>
<dbReference type="RefSeq" id="WP_039680565.1">
    <property type="nucleotide sequence ID" value="NZ_JWHR01000114.1"/>
</dbReference>
<gene>
    <name evidence="2" type="ORF">QX51_14240</name>
</gene>
<proteinExistence type="predicted"/>
<dbReference type="EMBL" id="JWHR01000114">
    <property type="protein sequence ID" value="KHS56355.1"/>
    <property type="molecule type" value="Genomic_DNA"/>
</dbReference>
<dbReference type="AlphaFoldDB" id="A0A0B3WPC1"/>
<organism evidence="2 3">
    <name type="scientific">Terrisporobacter othiniensis</name>
    <dbReference type="NCBI Taxonomy" id="1577792"/>
    <lineage>
        <taxon>Bacteria</taxon>
        <taxon>Bacillati</taxon>
        <taxon>Bacillota</taxon>
        <taxon>Clostridia</taxon>
        <taxon>Peptostreptococcales</taxon>
        <taxon>Peptostreptococcaceae</taxon>
        <taxon>Terrisporobacter</taxon>
    </lineage>
</organism>
<dbReference type="OrthoDB" id="1753686at2"/>
<protein>
    <recommendedName>
        <fullName evidence="1">DUF6873 domain-containing protein</fullName>
    </recommendedName>
</protein>
<sequence>MKFIESSFIPNKKINLALVDNRLSDNMSKYISKLNINLIKTIKCDEAYDAISYHPDICVIKLNNNDILVAPNVYDYYNNNLTPLGFNVIKGNLPIDNKYPNNVQYNVAILGNKAIHNFKYTDSILLDYIEKNKMEKINVNQGYCKCSICIVDENSIITSDEGIYNEVIKHNIDCLLIEKGHIDLFELNYGFIGGCSGLISKDTLAFFGRIENHPNFKDIEKFLSKRNKKVLSLSDEKLTDLGSLIPLI</sequence>
<dbReference type="InterPro" id="IPR049238">
    <property type="entry name" value="DUF6873"/>
</dbReference>
<dbReference type="Proteomes" id="UP000031189">
    <property type="component" value="Unassembled WGS sequence"/>
</dbReference>
<evidence type="ECO:0000313" key="3">
    <source>
        <dbReference type="Proteomes" id="UP000031189"/>
    </source>
</evidence>
<name>A0A0B3WPC1_9FIRM</name>
<dbReference type="Pfam" id="PF21778">
    <property type="entry name" value="DUF6873"/>
    <property type="match status" value="1"/>
</dbReference>